<evidence type="ECO:0000313" key="2">
    <source>
        <dbReference type="Proteomes" id="UP000492821"/>
    </source>
</evidence>
<dbReference type="AlphaFoldDB" id="A0A7E4WA74"/>
<sequence>MWEDQPKVHVYSEDALVCPYGFIFGLTTDRDEFKMMMWWFHDPLEFYYINETCKNATAVGFGGYSGAYEFVIRQHHQIKFGCVYMVINKNYNFQNMKYSVFANNNSCNFWFCMGPMEQFKRQPPYPAFTLPVDRENYYLAGDSLPKELQATDIGFAIDVLKASGQVFTVYKTPKRPIQTIEVKISKHCSDMVISMDFDGMCTISADLRTNQATYYVNGINIHVGTRPIEIVITFTYSTAYLYTFGTLGFYPLTDCKFDTTLVEKAEYNLKVWYDETRVSSSCETIKLRISDVAAIKRWTTTTTTSTTTTTTTALTEAPTTELSASTASTKIWAVVAVVCFTALVVVIVSVLLLIWWLRKH</sequence>
<proteinExistence type="predicted"/>
<name>A0A7E4WA74_PANRE</name>
<keyword evidence="1" id="KW-0812">Transmembrane</keyword>
<keyword evidence="2" id="KW-1185">Reference proteome</keyword>
<protein>
    <submittedName>
        <fullName evidence="3">ZP domain-containing protein</fullName>
    </submittedName>
</protein>
<feature type="transmembrane region" description="Helical" evidence="1">
    <location>
        <begin position="331"/>
        <end position="357"/>
    </location>
</feature>
<evidence type="ECO:0000256" key="1">
    <source>
        <dbReference type="SAM" id="Phobius"/>
    </source>
</evidence>
<evidence type="ECO:0000313" key="3">
    <source>
        <dbReference type="WBParaSite" id="Pan_g9520.t1"/>
    </source>
</evidence>
<accession>A0A7E4WA74</accession>
<reference evidence="2" key="1">
    <citation type="journal article" date="2013" name="Genetics">
        <title>The draft genome and transcriptome of Panagrellus redivivus are shaped by the harsh demands of a free-living lifestyle.</title>
        <authorList>
            <person name="Srinivasan J."/>
            <person name="Dillman A.R."/>
            <person name="Macchietto M.G."/>
            <person name="Heikkinen L."/>
            <person name="Lakso M."/>
            <person name="Fracchia K.M."/>
            <person name="Antoshechkin I."/>
            <person name="Mortazavi A."/>
            <person name="Wong G."/>
            <person name="Sternberg P.W."/>
        </authorList>
    </citation>
    <scope>NUCLEOTIDE SEQUENCE [LARGE SCALE GENOMIC DNA]</scope>
    <source>
        <strain evidence="2">MT8872</strain>
    </source>
</reference>
<keyword evidence="1" id="KW-1133">Transmembrane helix</keyword>
<organism evidence="2 3">
    <name type="scientific">Panagrellus redivivus</name>
    <name type="common">Microworm</name>
    <dbReference type="NCBI Taxonomy" id="6233"/>
    <lineage>
        <taxon>Eukaryota</taxon>
        <taxon>Metazoa</taxon>
        <taxon>Ecdysozoa</taxon>
        <taxon>Nematoda</taxon>
        <taxon>Chromadorea</taxon>
        <taxon>Rhabditida</taxon>
        <taxon>Tylenchina</taxon>
        <taxon>Panagrolaimomorpha</taxon>
        <taxon>Panagrolaimoidea</taxon>
        <taxon>Panagrolaimidae</taxon>
        <taxon>Panagrellus</taxon>
    </lineage>
</organism>
<reference evidence="3" key="2">
    <citation type="submission" date="2020-10" db="UniProtKB">
        <authorList>
            <consortium name="WormBaseParasite"/>
        </authorList>
    </citation>
    <scope>IDENTIFICATION</scope>
</reference>
<dbReference type="Proteomes" id="UP000492821">
    <property type="component" value="Unassembled WGS sequence"/>
</dbReference>
<keyword evidence="1" id="KW-0472">Membrane</keyword>
<dbReference type="WBParaSite" id="Pan_g9520.t1">
    <property type="protein sequence ID" value="Pan_g9520.t1"/>
    <property type="gene ID" value="Pan_g9520"/>
</dbReference>